<evidence type="ECO:0000313" key="1">
    <source>
        <dbReference type="EMBL" id="KAL0946765.1"/>
    </source>
</evidence>
<keyword evidence="2" id="KW-1185">Reference proteome</keyword>
<organism evidence="1 2">
    <name type="scientific">Hohenbuehelia grisea</name>
    <dbReference type="NCBI Taxonomy" id="104357"/>
    <lineage>
        <taxon>Eukaryota</taxon>
        <taxon>Fungi</taxon>
        <taxon>Dikarya</taxon>
        <taxon>Basidiomycota</taxon>
        <taxon>Agaricomycotina</taxon>
        <taxon>Agaricomycetes</taxon>
        <taxon>Agaricomycetidae</taxon>
        <taxon>Agaricales</taxon>
        <taxon>Pleurotineae</taxon>
        <taxon>Pleurotaceae</taxon>
        <taxon>Hohenbuehelia</taxon>
    </lineage>
</organism>
<protein>
    <submittedName>
        <fullName evidence="1">Uncharacterized protein</fullName>
    </submittedName>
</protein>
<dbReference type="Proteomes" id="UP001556367">
    <property type="component" value="Unassembled WGS sequence"/>
</dbReference>
<reference evidence="2" key="1">
    <citation type="submission" date="2024-06" db="EMBL/GenBank/DDBJ databases">
        <title>Multi-omics analyses provide insights into the biosynthesis of the anticancer antibiotic pleurotin in Hohenbuehelia grisea.</title>
        <authorList>
            <person name="Weaver J.A."/>
            <person name="Alberti F."/>
        </authorList>
    </citation>
    <scope>NUCLEOTIDE SEQUENCE [LARGE SCALE GENOMIC DNA]</scope>
    <source>
        <strain evidence="2">T-177</strain>
    </source>
</reference>
<comment type="caution">
    <text evidence="1">The sequence shown here is derived from an EMBL/GenBank/DDBJ whole genome shotgun (WGS) entry which is preliminary data.</text>
</comment>
<sequence length="306" mass="34894">MVRVHHQPLHAQQSQRWPSLSVGTRRLLNRSPKLGLAFKPSPLRAVASPALTTRLNPRVPVATNYDRARAPALAKSHLPVINEHLSASPARVSRPRFADEDLTFQEEDSDDDNGELFPWEEEETLVHAMLSDGPCHEADRDKMVALAESLQAPFDNHAHILKQDIAKTLVPTVKRVKQAHRTVAEKIDQEFGQGLVLFDDACQKMEAMTMREEDELKTIYLSCRTKLQELFDELGDAYERRSQLWVELDKSINDTVDPIVEDLENLPSRIERSIASLDKQSRDIHKDNGKSKKDDADYFKKMFKLN</sequence>
<proteinExistence type="predicted"/>
<accession>A0ABR3ITW4</accession>
<dbReference type="EMBL" id="JASNQZ010000015">
    <property type="protein sequence ID" value="KAL0946765.1"/>
    <property type="molecule type" value="Genomic_DNA"/>
</dbReference>
<gene>
    <name evidence="1" type="ORF">HGRIS_012940</name>
</gene>
<name>A0ABR3ITW4_9AGAR</name>
<evidence type="ECO:0000313" key="2">
    <source>
        <dbReference type="Proteomes" id="UP001556367"/>
    </source>
</evidence>